<dbReference type="NCBIfam" id="TIGR00254">
    <property type="entry name" value="GGDEF"/>
    <property type="match status" value="1"/>
</dbReference>
<dbReference type="InterPro" id="IPR043128">
    <property type="entry name" value="Rev_trsase/Diguanyl_cyclase"/>
</dbReference>
<dbReference type="FunFam" id="3.30.70.270:FF:000001">
    <property type="entry name" value="Diguanylate cyclase domain protein"/>
    <property type="match status" value="1"/>
</dbReference>
<dbReference type="PROSITE" id="PS50885">
    <property type="entry name" value="HAMP"/>
    <property type="match status" value="1"/>
</dbReference>
<dbReference type="InterPro" id="IPR000160">
    <property type="entry name" value="GGDEF_dom"/>
</dbReference>
<evidence type="ECO:0000256" key="7">
    <source>
        <dbReference type="SAM" id="Phobius"/>
    </source>
</evidence>
<dbReference type="PROSITE" id="PS50112">
    <property type="entry name" value="PAS"/>
    <property type="match status" value="1"/>
</dbReference>
<keyword evidence="5 7" id="KW-1133">Transmembrane helix</keyword>
<dbReference type="GO" id="GO:0003824">
    <property type="term" value="F:catalytic activity"/>
    <property type="evidence" value="ECO:0007669"/>
    <property type="project" value="UniProtKB-ARBA"/>
</dbReference>
<dbReference type="InterPro" id="IPR033479">
    <property type="entry name" value="dCache_1"/>
</dbReference>
<dbReference type="InterPro" id="IPR003660">
    <property type="entry name" value="HAMP_dom"/>
</dbReference>
<feature type="transmembrane region" description="Helical" evidence="7">
    <location>
        <begin position="287"/>
        <end position="306"/>
    </location>
</feature>
<dbReference type="CDD" id="cd01949">
    <property type="entry name" value="GGDEF"/>
    <property type="match status" value="1"/>
</dbReference>
<dbReference type="GO" id="GO:0006355">
    <property type="term" value="P:regulation of DNA-templated transcription"/>
    <property type="evidence" value="ECO:0007669"/>
    <property type="project" value="InterPro"/>
</dbReference>
<dbReference type="NCBIfam" id="TIGR00229">
    <property type="entry name" value="sensory_box"/>
    <property type="match status" value="1"/>
</dbReference>
<evidence type="ECO:0000256" key="3">
    <source>
        <dbReference type="ARBA" id="ARBA00022475"/>
    </source>
</evidence>
<dbReference type="STRING" id="430453.SAMN04487962_10989"/>
<dbReference type="CDD" id="cd18774">
    <property type="entry name" value="PDC2_HK_sensor"/>
    <property type="match status" value="1"/>
</dbReference>
<feature type="transmembrane region" description="Helical" evidence="7">
    <location>
        <begin position="12"/>
        <end position="35"/>
    </location>
</feature>
<dbReference type="InterPro" id="IPR013767">
    <property type="entry name" value="PAS_fold"/>
</dbReference>
<sequence length="654" mass="71847">MIRAWFDRLANRGLVLFVGAIVVTVVVVSLVNMVISRQELEQQARSQVATVAEMLGSELDRKLIERFGVLTEAAESVRMDETSFRQFSGLIMERQRPISHLFEHLFLFDRQGLVLESYPEVGELAGADLSGRTYFQDTVDQLTPQISEPFTSFVRELPTVVMTAPVFDHNGSLVGVLAGSIVLTSNNFLSEISATGIGNEGYVTLASRSGLVLVRKGQIGGIETVARNNPADLAAIDGFEGVTRGVTREGEPAMVAVQQLDMAPWFVSATWPLSDAFGPANRLGEDLAWIAAMVVLGMLPFSFFLFRRYLNPLRELAEQIHARHLGTREQPVEEAGYQEIRELAEVFNRVISDRTEVEARLRAEQQRGDSILSALQEGVVMTDTLGNIRYANPAAGNFLGRGYELVGAHLFELVSFETEHDQWSAGHFLGSDEIHGMDGILRNRSGQALDVEITMLHVSRGEVDERLIFVIRDDSERRRQEQQLSWQATHDSLTGLLNRRAFSTELVKWLAQASALEVPTVLMLIDLDHFKPVNDEGGHLLGDELLRQLSEILKGVVRKTDAVARFGGDEFAILLPACGLGRGADLAEQVRSGIGALQLEQDGRRFGVTASIGLTDLNAGDSSPREALARADEGAYAAKARGRNQVVAVPSTEA</sequence>
<evidence type="ECO:0000256" key="5">
    <source>
        <dbReference type="ARBA" id="ARBA00022989"/>
    </source>
</evidence>
<accession>A0A1I0EB25</accession>
<dbReference type="Gene3D" id="3.30.450.20">
    <property type="entry name" value="PAS domain"/>
    <property type="match status" value="2"/>
</dbReference>
<dbReference type="PANTHER" id="PTHR44757:SF2">
    <property type="entry name" value="BIOFILM ARCHITECTURE MAINTENANCE PROTEIN MBAA"/>
    <property type="match status" value="1"/>
</dbReference>
<dbReference type="GO" id="GO:0007165">
    <property type="term" value="P:signal transduction"/>
    <property type="evidence" value="ECO:0007669"/>
    <property type="project" value="InterPro"/>
</dbReference>
<dbReference type="CDD" id="cd00130">
    <property type="entry name" value="PAS"/>
    <property type="match status" value="1"/>
</dbReference>
<dbReference type="Gene3D" id="3.30.70.270">
    <property type="match status" value="1"/>
</dbReference>
<keyword evidence="4 7" id="KW-0812">Transmembrane</keyword>
<protein>
    <submittedName>
        <fullName evidence="11">PAS domain S-box-containing protein/diguanylate cyclase (GGDEF) domain-containing protein</fullName>
    </submittedName>
</protein>
<keyword evidence="3" id="KW-1003">Cell membrane</keyword>
<dbReference type="Pfam" id="PF02743">
    <property type="entry name" value="dCache_1"/>
    <property type="match status" value="1"/>
</dbReference>
<dbReference type="InterPro" id="IPR000014">
    <property type="entry name" value="PAS"/>
</dbReference>
<evidence type="ECO:0000256" key="1">
    <source>
        <dbReference type="ARBA" id="ARBA00001946"/>
    </source>
</evidence>
<keyword evidence="6 7" id="KW-0472">Membrane</keyword>
<dbReference type="PANTHER" id="PTHR44757">
    <property type="entry name" value="DIGUANYLATE CYCLASE DGCP"/>
    <property type="match status" value="1"/>
</dbReference>
<evidence type="ECO:0000313" key="11">
    <source>
        <dbReference type="EMBL" id="SET42275.1"/>
    </source>
</evidence>
<evidence type="ECO:0000256" key="4">
    <source>
        <dbReference type="ARBA" id="ARBA00022692"/>
    </source>
</evidence>
<dbReference type="GO" id="GO:0005886">
    <property type="term" value="C:plasma membrane"/>
    <property type="evidence" value="ECO:0007669"/>
    <property type="project" value="UniProtKB-SubCell"/>
</dbReference>
<dbReference type="Pfam" id="PF00990">
    <property type="entry name" value="GGDEF"/>
    <property type="match status" value="1"/>
</dbReference>
<dbReference type="PROSITE" id="PS50887">
    <property type="entry name" value="GGDEF"/>
    <property type="match status" value="1"/>
</dbReference>
<dbReference type="SUPFAM" id="SSF55073">
    <property type="entry name" value="Nucleotide cyclase"/>
    <property type="match status" value="1"/>
</dbReference>
<evidence type="ECO:0000259" key="10">
    <source>
        <dbReference type="PROSITE" id="PS50887"/>
    </source>
</evidence>
<dbReference type="EMBL" id="FOHZ01000009">
    <property type="protein sequence ID" value="SET42275.1"/>
    <property type="molecule type" value="Genomic_DNA"/>
</dbReference>
<dbReference type="Proteomes" id="UP000198762">
    <property type="component" value="Unassembled WGS sequence"/>
</dbReference>
<dbReference type="InterPro" id="IPR052155">
    <property type="entry name" value="Biofilm_reg_signaling"/>
</dbReference>
<dbReference type="SUPFAM" id="SSF55785">
    <property type="entry name" value="PYP-like sensor domain (PAS domain)"/>
    <property type="match status" value="1"/>
</dbReference>
<dbReference type="Pfam" id="PF00989">
    <property type="entry name" value="PAS"/>
    <property type="match status" value="1"/>
</dbReference>
<gene>
    <name evidence="11" type="ORF">SAMN04487962_10989</name>
</gene>
<evidence type="ECO:0000256" key="6">
    <source>
        <dbReference type="ARBA" id="ARBA00023136"/>
    </source>
</evidence>
<dbReference type="OrthoDB" id="8929028at2"/>
<dbReference type="CDD" id="cd12914">
    <property type="entry name" value="PDC1_DGC_like"/>
    <property type="match status" value="1"/>
</dbReference>
<comment type="subcellular location">
    <subcellularLocation>
        <location evidence="2">Cell membrane</location>
        <topology evidence="2">Multi-pass membrane protein</topology>
    </subcellularLocation>
</comment>
<dbReference type="RefSeq" id="WP_091851692.1">
    <property type="nucleotide sequence ID" value="NZ_FOHZ01000009.1"/>
</dbReference>
<dbReference type="SMART" id="SM00091">
    <property type="entry name" value="PAS"/>
    <property type="match status" value="1"/>
</dbReference>
<dbReference type="InterPro" id="IPR029787">
    <property type="entry name" value="Nucleotide_cyclase"/>
</dbReference>
<name>A0A1I0EB25_9GAMM</name>
<reference evidence="12" key="1">
    <citation type="submission" date="2016-10" db="EMBL/GenBank/DDBJ databases">
        <authorList>
            <person name="Varghese N."/>
            <person name="Submissions S."/>
        </authorList>
    </citation>
    <scope>NUCLEOTIDE SEQUENCE [LARGE SCALE GENOMIC DNA]</scope>
    <source>
        <strain evidence="12">CGMCC 1.6489</strain>
    </source>
</reference>
<organism evidence="11 12">
    <name type="scientific">Marinobacter segnicrescens</name>
    <dbReference type="NCBI Taxonomy" id="430453"/>
    <lineage>
        <taxon>Bacteria</taxon>
        <taxon>Pseudomonadati</taxon>
        <taxon>Pseudomonadota</taxon>
        <taxon>Gammaproteobacteria</taxon>
        <taxon>Pseudomonadales</taxon>
        <taxon>Marinobacteraceae</taxon>
        <taxon>Marinobacter</taxon>
    </lineage>
</organism>
<dbReference type="AlphaFoldDB" id="A0A1I0EB25"/>
<evidence type="ECO:0000313" key="12">
    <source>
        <dbReference type="Proteomes" id="UP000198762"/>
    </source>
</evidence>
<feature type="domain" description="PAS" evidence="8">
    <location>
        <begin position="364"/>
        <end position="400"/>
    </location>
</feature>
<evidence type="ECO:0000256" key="2">
    <source>
        <dbReference type="ARBA" id="ARBA00004651"/>
    </source>
</evidence>
<dbReference type="InterPro" id="IPR035965">
    <property type="entry name" value="PAS-like_dom_sf"/>
</dbReference>
<proteinExistence type="predicted"/>
<keyword evidence="12" id="KW-1185">Reference proteome</keyword>
<evidence type="ECO:0000259" key="8">
    <source>
        <dbReference type="PROSITE" id="PS50112"/>
    </source>
</evidence>
<comment type="cofactor">
    <cofactor evidence="1">
        <name>Mg(2+)</name>
        <dbReference type="ChEBI" id="CHEBI:18420"/>
    </cofactor>
</comment>
<feature type="domain" description="GGDEF" evidence="10">
    <location>
        <begin position="518"/>
        <end position="651"/>
    </location>
</feature>
<feature type="domain" description="HAMP" evidence="9">
    <location>
        <begin position="307"/>
        <end position="359"/>
    </location>
</feature>
<dbReference type="Gene3D" id="6.10.340.10">
    <property type="match status" value="1"/>
</dbReference>
<evidence type="ECO:0000259" key="9">
    <source>
        <dbReference type="PROSITE" id="PS50885"/>
    </source>
</evidence>
<dbReference type="SMART" id="SM00267">
    <property type="entry name" value="GGDEF"/>
    <property type="match status" value="1"/>
</dbReference>